<reference key="1">
    <citation type="submission" date="2010-11" db="EMBL/GenBank/DDBJ databases">
        <title>The complete genome of Leadbetterella byssophila DSM 17132.</title>
        <authorList>
            <consortium name="US DOE Joint Genome Institute (JGI-PGF)"/>
            <person name="Lucas S."/>
            <person name="Copeland A."/>
            <person name="Lapidus A."/>
            <person name="Glavina del Rio T."/>
            <person name="Dalin E."/>
            <person name="Tice H."/>
            <person name="Bruce D."/>
            <person name="Goodwin L."/>
            <person name="Pitluck S."/>
            <person name="Kyrpides N."/>
            <person name="Mavromatis K."/>
            <person name="Ivanova N."/>
            <person name="Teshima H."/>
            <person name="Brettin T."/>
            <person name="Detter J.C."/>
            <person name="Han C."/>
            <person name="Tapia R."/>
            <person name="Land M."/>
            <person name="Hauser L."/>
            <person name="Markowitz V."/>
            <person name="Cheng J.-F."/>
            <person name="Hugenholtz P."/>
            <person name="Woyke T."/>
            <person name="Wu D."/>
            <person name="Tindall B."/>
            <person name="Pomrenke H.G."/>
            <person name="Brambilla E."/>
            <person name="Klenk H.-P."/>
            <person name="Eisen J.A."/>
        </authorList>
    </citation>
    <scope>NUCLEOTIDE SEQUENCE [LARGE SCALE GENOMIC DNA]</scope>
    <source>
        <strain>DSM 17132</strain>
    </source>
</reference>
<name>E4RRX7_LEAB4</name>
<dbReference type="EMBL" id="CP002305">
    <property type="protein sequence ID" value="ADQ18509.1"/>
    <property type="molecule type" value="Genomic_DNA"/>
</dbReference>
<organism evidence="3 4">
    <name type="scientific">Leadbetterella byssophila (strain DSM 17132 / JCM 16389 / KACC 11308 / NBRC 106382 / 4M15)</name>
    <dbReference type="NCBI Taxonomy" id="649349"/>
    <lineage>
        <taxon>Bacteria</taxon>
        <taxon>Pseudomonadati</taxon>
        <taxon>Bacteroidota</taxon>
        <taxon>Cytophagia</taxon>
        <taxon>Cytophagales</taxon>
        <taxon>Leadbetterellaceae</taxon>
        <taxon>Leadbetterella</taxon>
    </lineage>
</organism>
<dbReference type="KEGG" id="lby:Lbys_2847"/>
<evidence type="ECO:0000256" key="2">
    <source>
        <dbReference type="SAM" id="SignalP"/>
    </source>
</evidence>
<sequence>MNKITKLLAIVALAASTTLWSCKGDTGEVGPKGETGAQGPQGPQGPTGPQGPAGPQGPQGEKGEDGNANVQRLSFTVKPSDFKDKEISGVGTGATSTWGVAELKDDAITTEKYAVVFVKTNNGTLQALPTTYSIDMSGAYERLNYAYKAGVVEVQYRLDTQLFGVTAITKPNFDLDFDVVLTTKTIGAAMEKARIDLRNYDAVMNFINAQ</sequence>
<dbReference type="HOGENOM" id="CLU_1335781_0_0_10"/>
<accession>E4RRX7</accession>
<dbReference type="InterPro" id="IPR008160">
    <property type="entry name" value="Collagen"/>
</dbReference>
<dbReference type="AlphaFoldDB" id="E4RRX7"/>
<gene>
    <name evidence="3" type="ordered locus">Lbys_2847</name>
</gene>
<keyword evidence="2" id="KW-0732">Signal</keyword>
<dbReference type="RefSeq" id="WP_013409541.1">
    <property type="nucleotide sequence ID" value="NC_014655.1"/>
</dbReference>
<dbReference type="Gene3D" id="1.20.5.320">
    <property type="entry name" value="6-Phosphogluconate Dehydrogenase, domain 3"/>
    <property type="match status" value="1"/>
</dbReference>
<proteinExistence type="predicted"/>
<keyword evidence="4" id="KW-1185">Reference proteome</keyword>
<feature type="chain" id="PRO_5003186890" evidence="2">
    <location>
        <begin position="22"/>
        <end position="210"/>
    </location>
</feature>
<reference evidence="3 4" key="2">
    <citation type="journal article" date="2011" name="Stand. Genomic Sci.">
        <title>Complete genome sequence of Leadbetterella byssophila type strain (4M15).</title>
        <authorList>
            <person name="Abt B."/>
            <person name="Teshima H."/>
            <person name="Lucas S."/>
            <person name="Lapidus A."/>
            <person name="Del Rio T.G."/>
            <person name="Nolan M."/>
            <person name="Tice H."/>
            <person name="Cheng J.F."/>
            <person name="Pitluck S."/>
            <person name="Liolios K."/>
            <person name="Pagani I."/>
            <person name="Ivanova N."/>
            <person name="Mavromatis K."/>
            <person name="Pati A."/>
            <person name="Tapia R."/>
            <person name="Han C."/>
            <person name="Goodwin L."/>
            <person name="Chen A."/>
            <person name="Palaniappan K."/>
            <person name="Land M."/>
            <person name="Hauser L."/>
            <person name="Chang Y.J."/>
            <person name="Jeffries C.D."/>
            <person name="Rohde M."/>
            <person name="Goker M."/>
            <person name="Tindall B.J."/>
            <person name="Detter J.C."/>
            <person name="Woyke T."/>
            <person name="Bristow J."/>
            <person name="Eisen J.A."/>
            <person name="Markowitz V."/>
            <person name="Hugenholtz P."/>
            <person name="Klenk H.P."/>
            <person name="Kyrpides N.C."/>
        </authorList>
    </citation>
    <scope>NUCLEOTIDE SEQUENCE [LARGE SCALE GENOMIC DNA]</scope>
    <source>
        <strain evidence="4">DSM 17132 / JCM 16389 / KACC 11308 / NBRC 106382 / 4M15</strain>
    </source>
</reference>
<feature type="signal peptide" evidence="2">
    <location>
        <begin position="1"/>
        <end position="21"/>
    </location>
</feature>
<dbReference type="Pfam" id="PF01391">
    <property type="entry name" value="Collagen"/>
    <property type="match status" value="1"/>
</dbReference>
<dbReference type="STRING" id="649349.Lbys_2847"/>
<dbReference type="Proteomes" id="UP000007435">
    <property type="component" value="Chromosome"/>
</dbReference>
<evidence type="ECO:0000256" key="1">
    <source>
        <dbReference type="SAM" id="MobiDB-lite"/>
    </source>
</evidence>
<evidence type="ECO:0000313" key="3">
    <source>
        <dbReference type="EMBL" id="ADQ18509.1"/>
    </source>
</evidence>
<feature type="region of interest" description="Disordered" evidence="1">
    <location>
        <begin position="21"/>
        <end position="67"/>
    </location>
</feature>
<protein>
    <submittedName>
        <fullName evidence="3">Collagen triple helix repeat-containing protein</fullName>
    </submittedName>
</protein>
<keyword evidence="3" id="KW-0176">Collagen</keyword>
<evidence type="ECO:0000313" key="4">
    <source>
        <dbReference type="Proteomes" id="UP000007435"/>
    </source>
</evidence>